<dbReference type="InterPro" id="IPR039567">
    <property type="entry name" value="Gly-zipper"/>
</dbReference>
<dbReference type="EMBL" id="CP071060">
    <property type="protein sequence ID" value="QSI79187.1"/>
    <property type="molecule type" value="Genomic_DNA"/>
</dbReference>
<dbReference type="Proteomes" id="UP000663570">
    <property type="component" value="Chromosome"/>
</dbReference>
<evidence type="ECO:0000259" key="1">
    <source>
        <dbReference type="Pfam" id="PF13488"/>
    </source>
</evidence>
<reference evidence="2 3" key="1">
    <citation type="submission" date="2021-02" db="EMBL/GenBank/DDBJ databases">
        <title>Niveibacterium changnyeongensis HC41.</title>
        <authorList>
            <person name="Kang M."/>
        </authorList>
    </citation>
    <scope>NUCLEOTIDE SEQUENCE [LARGE SCALE GENOMIC DNA]</scope>
    <source>
        <strain evidence="2 3">HC41</strain>
    </source>
</reference>
<accession>A0ABX7MGB2</accession>
<dbReference type="Pfam" id="PF13488">
    <property type="entry name" value="Gly-zipper_Omp"/>
    <property type="match status" value="1"/>
</dbReference>
<gene>
    <name evidence="2" type="ORF">JY500_10350</name>
</gene>
<sequence>MDEKTQGAMIGAAIGCAAGAVLAQVTSNDPGTACAAGAVVGGLIGYQRARSHEIEEAQKAAQATTTVEGAKAAPVQTDVVQVTDKETGKTESVKAFKSVSVDIPLSQVNTADGREAMRKLNDYARKVATDRGETVEMTIAMPPDKAGRSKVAAQQTREAAGKGAVVRSVVTDPRTPSNVQRVTIEVKNPARIEV</sequence>
<keyword evidence="3" id="KW-1185">Reference proteome</keyword>
<protein>
    <recommendedName>
        <fullName evidence="1">Glycine zipper domain-containing protein</fullName>
    </recommendedName>
</protein>
<evidence type="ECO:0000313" key="3">
    <source>
        <dbReference type="Proteomes" id="UP000663570"/>
    </source>
</evidence>
<name>A0ABX7MGB2_9RHOO</name>
<feature type="domain" description="Glycine zipper" evidence="1">
    <location>
        <begin position="10"/>
        <end position="47"/>
    </location>
</feature>
<evidence type="ECO:0000313" key="2">
    <source>
        <dbReference type="EMBL" id="QSI79187.1"/>
    </source>
</evidence>
<organism evidence="2 3">
    <name type="scientific">Niveibacterium microcysteis</name>
    <dbReference type="NCBI Taxonomy" id="2811415"/>
    <lineage>
        <taxon>Bacteria</taxon>
        <taxon>Pseudomonadati</taxon>
        <taxon>Pseudomonadota</taxon>
        <taxon>Betaproteobacteria</taxon>
        <taxon>Rhodocyclales</taxon>
        <taxon>Rhodocyclaceae</taxon>
        <taxon>Niveibacterium</taxon>
    </lineage>
</organism>
<dbReference type="PROSITE" id="PS51257">
    <property type="entry name" value="PROKAR_LIPOPROTEIN"/>
    <property type="match status" value="1"/>
</dbReference>
<proteinExistence type="predicted"/>